<accession>A0ACD1AE99</accession>
<evidence type="ECO:0000313" key="1">
    <source>
        <dbReference type="EMBL" id="QOX64623.1"/>
    </source>
</evidence>
<proteinExistence type="predicted"/>
<name>A0ACD1AE99_9FIRM</name>
<gene>
    <name evidence="1" type="ORF">FRZ06_15375</name>
</gene>
<evidence type="ECO:0000313" key="2">
    <source>
        <dbReference type="Proteomes" id="UP000594014"/>
    </source>
</evidence>
<keyword evidence="2" id="KW-1185">Reference proteome</keyword>
<dbReference type="EMBL" id="CP042469">
    <property type="protein sequence ID" value="QOX64623.1"/>
    <property type="molecule type" value="Genomic_DNA"/>
</dbReference>
<organism evidence="1 2">
    <name type="scientific">Anoxybacterium hadale</name>
    <dbReference type="NCBI Taxonomy" id="3408580"/>
    <lineage>
        <taxon>Bacteria</taxon>
        <taxon>Bacillati</taxon>
        <taxon>Bacillota</taxon>
        <taxon>Clostridia</taxon>
        <taxon>Peptostreptococcales</taxon>
        <taxon>Anaerovoracaceae</taxon>
        <taxon>Anoxybacterium</taxon>
    </lineage>
</organism>
<reference evidence="1" key="1">
    <citation type="submission" date="2019-08" db="EMBL/GenBank/DDBJ databases">
        <title>Genome sequence of Clostridiales bacterium MT110.</title>
        <authorList>
            <person name="Cao J."/>
        </authorList>
    </citation>
    <scope>NUCLEOTIDE SEQUENCE</scope>
    <source>
        <strain evidence="1">MT110</strain>
    </source>
</reference>
<protein>
    <submittedName>
        <fullName evidence="1">Uncharacterized protein</fullName>
    </submittedName>
</protein>
<dbReference type="Proteomes" id="UP000594014">
    <property type="component" value="Chromosome"/>
</dbReference>
<sequence>MWKLYDELIEEIPSDITVDNITVGLSWTAVTAGKYSGAAMTVREQQGLDLESLGSRRGQPLRYLAALSKSWNFMEASIGVAAVNAYFNNKDTWKSTAASGQTPWKIASSENAFDAYGQTVLGKRVAVIGHFHQLEKYLTGAREVSVLERRPSGDDYPDSACEYLLPQQDFVFITGATLVNKTLPRLLELSKNAKVILVGPSSPMTPILFSYGVEEISGFMVGSSQALIDSVAIAGHKAFFQCGERVRMIRKSGQQEIAEQVSKTGSLMNKEED</sequence>